<feature type="region of interest" description="Disordered" evidence="1">
    <location>
        <begin position="274"/>
        <end position="297"/>
    </location>
</feature>
<dbReference type="AlphaFoldDB" id="A0A7J5Q391"/>
<feature type="non-terminal residue" evidence="2">
    <location>
        <position position="1"/>
    </location>
</feature>
<evidence type="ECO:0000313" key="3">
    <source>
        <dbReference type="Proteomes" id="UP000438288"/>
    </source>
</evidence>
<comment type="caution">
    <text evidence="2">The sequence shown here is derived from an EMBL/GenBank/DDBJ whole genome shotgun (WGS) entry which is preliminary data.</text>
</comment>
<accession>A0A7J5Q391</accession>
<feature type="compositionally biased region" description="Basic and acidic residues" evidence="1">
    <location>
        <begin position="27"/>
        <end position="40"/>
    </location>
</feature>
<dbReference type="Proteomes" id="UP000438288">
    <property type="component" value="Unassembled WGS sequence"/>
</dbReference>
<organism evidence="2 3">
    <name type="scientific">Bacteroides xylanisolvens</name>
    <dbReference type="NCBI Taxonomy" id="371601"/>
    <lineage>
        <taxon>Bacteria</taxon>
        <taxon>Pseudomonadati</taxon>
        <taxon>Bacteroidota</taxon>
        <taxon>Bacteroidia</taxon>
        <taxon>Bacteroidales</taxon>
        <taxon>Bacteroidaceae</taxon>
        <taxon>Bacteroides</taxon>
    </lineage>
</organism>
<evidence type="ECO:0000313" key="2">
    <source>
        <dbReference type="EMBL" id="KAB6335101.1"/>
    </source>
</evidence>
<gene>
    <name evidence="2" type="ORF">GAZ43_27125</name>
</gene>
<reference evidence="2 3" key="1">
    <citation type="journal article" date="2019" name="Nat. Med.">
        <title>A library of human gut bacterial isolates paired with longitudinal multiomics data enables mechanistic microbiome research.</title>
        <authorList>
            <person name="Poyet M."/>
            <person name="Groussin M."/>
            <person name="Gibbons S.M."/>
            <person name="Avila-Pacheco J."/>
            <person name="Jiang X."/>
            <person name="Kearney S.M."/>
            <person name="Perrotta A.R."/>
            <person name="Berdy B."/>
            <person name="Zhao S."/>
            <person name="Lieberman T.D."/>
            <person name="Swanson P.K."/>
            <person name="Smith M."/>
            <person name="Roesemann S."/>
            <person name="Alexander J.E."/>
            <person name="Rich S.A."/>
            <person name="Livny J."/>
            <person name="Vlamakis H."/>
            <person name="Clish C."/>
            <person name="Bullock K."/>
            <person name="Deik A."/>
            <person name="Scott J."/>
            <person name="Pierce K.A."/>
            <person name="Xavier R.J."/>
            <person name="Alm E.J."/>
        </authorList>
    </citation>
    <scope>NUCLEOTIDE SEQUENCE [LARGE SCALE GENOMIC DNA]</scope>
    <source>
        <strain evidence="2 3">BIOML-A16</strain>
    </source>
</reference>
<protein>
    <submittedName>
        <fullName evidence="2">Uncharacterized protein</fullName>
    </submittedName>
</protein>
<proteinExistence type="predicted"/>
<name>A0A7J5Q391_9BACE</name>
<feature type="compositionally biased region" description="Basic and acidic residues" evidence="1">
    <location>
        <begin position="274"/>
        <end position="289"/>
    </location>
</feature>
<dbReference type="EMBL" id="WDCP01000186">
    <property type="protein sequence ID" value="KAB6335101.1"/>
    <property type="molecule type" value="Genomic_DNA"/>
</dbReference>
<feature type="region of interest" description="Disordered" evidence="1">
    <location>
        <begin position="27"/>
        <end position="48"/>
    </location>
</feature>
<evidence type="ECO:0000256" key="1">
    <source>
        <dbReference type="SAM" id="MobiDB-lite"/>
    </source>
</evidence>
<sequence length="297" mass="34824">LYTDTLNRLVPKTDTIYLANKLTREQREKLQKKANEEKEKERKKREKKGDTIRVKPTKFLTMNVDAPSAFDIYRNIYLSFEEPVASIDTAAIHMEVKVDSVWQPAPFFFMADSLMPRQYQILADWQPEQEYQLTIDSLAFIGVYGLHTDKVQQTVKVKKMDEYGTILLNIKGAAPHAVAELLDANGNVLRQQPVTEEGTADFYFLNPSTKYYIRLFNDHNNNGVWDTGDYDKKIQPEEVFYFPKVWEMKANFEFEENWDVNAIPIDKQKLDEIKKQKPEETKKVQDRNKERARKLGR</sequence>